<keyword evidence="4" id="KW-0560">Oxidoreductase</keyword>
<sequence length="462" mass="50901">MKKSSKIILSVLVVVIVLCVVYRLVNRAPSASLESNAQMEEIIESSGCMACHSANPKLPFYAGFPIAGKLVKEDVRLGYRSFDMIPMVEALKKGEKINEVDLAKVEKVIADGTMPLAKYYLVHWGSSLTDTETQMALAWVKSQRAASYPNLLADKQWANEAVRPVQDSVPVDMRKVILGKMLFHDVRLSADNTVSCSSCHGLNTGGVDNKAFSEGVGGQHGGVNAPTVYNALYNFVQFWDGRAATLADQAAGPPLNPVEMACKSFDEICDKLKADAAFSKAFTEVYPDGINEANITNAIQEFERTLLTPNSRFDKYLKGDKTAMNAEEVSGYDLFKKYNCATCHVGENMGGQSYELMGIKADYFADRGTELTVEDNGRYKETKNERDRHRFKVPGLRNIALTAPYFHDATQATLEDAVVAMAKYEVGVNLSQQEVKQIVAFLKTLTGEYEGKLLTNANDSKK</sequence>
<dbReference type="Gene3D" id="1.10.760.10">
    <property type="entry name" value="Cytochrome c-like domain"/>
    <property type="match status" value="2"/>
</dbReference>
<evidence type="ECO:0000256" key="1">
    <source>
        <dbReference type="ARBA" id="ARBA00004196"/>
    </source>
</evidence>
<evidence type="ECO:0000256" key="5">
    <source>
        <dbReference type="ARBA" id="ARBA00023004"/>
    </source>
</evidence>
<dbReference type="Proteomes" id="UP000703295">
    <property type="component" value="Unassembled WGS sequence"/>
</dbReference>
<organism evidence="8 9">
    <name type="scientific">Bacteroides mediterraneensis</name>
    <dbReference type="NCBI Taxonomy" id="1841856"/>
    <lineage>
        <taxon>Bacteria</taxon>
        <taxon>Pseudomonadati</taxon>
        <taxon>Bacteroidota</taxon>
        <taxon>Bacteroidia</taxon>
        <taxon>Bacteroidales</taxon>
        <taxon>Bacteroidaceae</taxon>
        <taxon>Bacteroides</taxon>
    </lineage>
</organism>
<dbReference type="Pfam" id="PF00034">
    <property type="entry name" value="Cytochrom_C"/>
    <property type="match status" value="1"/>
</dbReference>
<evidence type="ECO:0000256" key="6">
    <source>
        <dbReference type="PROSITE-ProRule" id="PRU00433"/>
    </source>
</evidence>
<keyword evidence="8" id="KW-0575">Peroxidase</keyword>
<feature type="domain" description="Cytochrome c" evidence="7">
    <location>
        <begin position="34"/>
        <end position="144"/>
    </location>
</feature>
<dbReference type="PANTHER" id="PTHR30600:SF7">
    <property type="entry name" value="CYTOCHROME C PEROXIDASE-RELATED"/>
    <property type="match status" value="1"/>
</dbReference>
<dbReference type="RefSeq" id="WP_204475855.1">
    <property type="nucleotide sequence ID" value="NZ_JACJJW010000019.1"/>
</dbReference>
<dbReference type="Pfam" id="PF03150">
    <property type="entry name" value="CCP_MauG"/>
    <property type="match status" value="1"/>
</dbReference>
<feature type="domain" description="Cytochrome c" evidence="7">
    <location>
        <begin position="326"/>
        <end position="446"/>
    </location>
</feature>
<evidence type="ECO:0000313" key="9">
    <source>
        <dbReference type="Proteomes" id="UP000703295"/>
    </source>
</evidence>
<accession>A0ABS2EWG4</accession>
<evidence type="ECO:0000256" key="2">
    <source>
        <dbReference type="ARBA" id="ARBA00022617"/>
    </source>
</evidence>
<comment type="caution">
    <text evidence="8">The sequence shown here is derived from an EMBL/GenBank/DDBJ whole genome shotgun (WGS) entry which is preliminary data.</text>
</comment>
<gene>
    <name evidence="8" type="ORF">H6A31_08320</name>
</gene>
<dbReference type="PANTHER" id="PTHR30600">
    <property type="entry name" value="CYTOCHROME C PEROXIDASE-RELATED"/>
    <property type="match status" value="1"/>
</dbReference>
<dbReference type="GO" id="GO:0004601">
    <property type="term" value="F:peroxidase activity"/>
    <property type="evidence" value="ECO:0007669"/>
    <property type="project" value="UniProtKB-KW"/>
</dbReference>
<dbReference type="PROSITE" id="PS51007">
    <property type="entry name" value="CYTC"/>
    <property type="match status" value="2"/>
</dbReference>
<protein>
    <submittedName>
        <fullName evidence="8">Cytochrome-c peroxidase</fullName>
    </submittedName>
</protein>
<name>A0ABS2EWG4_9BACE</name>
<dbReference type="SUPFAM" id="SSF46626">
    <property type="entry name" value="Cytochrome c"/>
    <property type="match status" value="2"/>
</dbReference>
<evidence type="ECO:0000256" key="3">
    <source>
        <dbReference type="ARBA" id="ARBA00022723"/>
    </source>
</evidence>
<dbReference type="Pfam" id="PF14376">
    <property type="entry name" value="Haem_bd"/>
    <property type="match status" value="1"/>
</dbReference>
<keyword evidence="5 6" id="KW-0408">Iron</keyword>
<comment type="subcellular location">
    <subcellularLocation>
        <location evidence="1">Cell envelope</location>
    </subcellularLocation>
</comment>
<dbReference type="SMART" id="SM01235">
    <property type="entry name" value="Haem_bd"/>
    <property type="match status" value="1"/>
</dbReference>
<dbReference type="EMBL" id="JACJJW010000019">
    <property type="protein sequence ID" value="MBM6758678.1"/>
    <property type="molecule type" value="Genomic_DNA"/>
</dbReference>
<dbReference type="InterPro" id="IPR009056">
    <property type="entry name" value="Cyt_c-like_dom"/>
</dbReference>
<keyword evidence="9" id="KW-1185">Reference proteome</keyword>
<reference evidence="8 9" key="1">
    <citation type="journal article" date="2021" name="Sci. Rep.">
        <title>The distribution of antibiotic resistance genes in chicken gut microbiota commensals.</title>
        <authorList>
            <person name="Juricova H."/>
            <person name="Matiasovicova J."/>
            <person name="Kubasova T."/>
            <person name="Cejkova D."/>
            <person name="Rychlik I."/>
        </authorList>
    </citation>
    <scope>NUCLEOTIDE SEQUENCE [LARGE SCALE GENOMIC DNA]</scope>
    <source>
        <strain evidence="8 9">An801</strain>
    </source>
</reference>
<dbReference type="InterPro" id="IPR025992">
    <property type="entry name" value="Haem-bd"/>
</dbReference>
<keyword evidence="2 6" id="KW-0349">Heme</keyword>
<evidence type="ECO:0000313" key="8">
    <source>
        <dbReference type="EMBL" id="MBM6758678.1"/>
    </source>
</evidence>
<proteinExistence type="predicted"/>
<evidence type="ECO:0000256" key="4">
    <source>
        <dbReference type="ARBA" id="ARBA00023002"/>
    </source>
</evidence>
<dbReference type="InterPro" id="IPR051395">
    <property type="entry name" value="Cytochrome_c_Peroxidase/MauG"/>
</dbReference>
<evidence type="ECO:0000259" key="7">
    <source>
        <dbReference type="PROSITE" id="PS51007"/>
    </source>
</evidence>
<dbReference type="InterPro" id="IPR004852">
    <property type="entry name" value="Di-haem_cyt_c_peroxidsae"/>
</dbReference>
<dbReference type="InterPro" id="IPR036909">
    <property type="entry name" value="Cyt_c-like_dom_sf"/>
</dbReference>
<keyword evidence="3 6" id="KW-0479">Metal-binding</keyword>